<feature type="non-terminal residue" evidence="2">
    <location>
        <position position="247"/>
    </location>
</feature>
<dbReference type="Pfam" id="PF13524">
    <property type="entry name" value="Glyco_trans_1_2"/>
    <property type="match status" value="1"/>
</dbReference>
<organism evidence="2">
    <name type="scientific">marine sediment metagenome</name>
    <dbReference type="NCBI Taxonomy" id="412755"/>
    <lineage>
        <taxon>unclassified sequences</taxon>
        <taxon>metagenomes</taxon>
        <taxon>ecological metagenomes</taxon>
    </lineage>
</organism>
<feature type="domain" description="Spore protein YkvP/CgeB glycosyl transferase-like" evidence="1">
    <location>
        <begin position="174"/>
        <end position="246"/>
    </location>
</feature>
<dbReference type="InterPro" id="IPR055259">
    <property type="entry name" value="YkvP/CgeB_Glyco_trans-like"/>
</dbReference>
<protein>
    <recommendedName>
        <fullName evidence="1">Spore protein YkvP/CgeB glycosyl transferase-like domain-containing protein</fullName>
    </recommendedName>
</protein>
<comment type="caution">
    <text evidence="2">The sequence shown here is derived from an EMBL/GenBank/DDBJ whole genome shotgun (WGS) entry which is preliminary data.</text>
</comment>
<reference evidence="2" key="1">
    <citation type="journal article" date="2014" name="Front. Microbiol.">
        <title>High frequency of phylogenetically diverse reductive dehalogenase-homologous genes in deep subseafloor sedimentary metagenomes.</title>
        <authorList>
            <person name="Kawai M."/>
            <person name="Futagami T."/>
            <person name="Toyoda A."/>
            <person name="Takaki Y."/>
            <person name="Nishi S."/>
            <person name="Hori S."/>
            <person name="Arai W."/>
            <person name="Tsubouchi T."/>
            <person name="Morono Y."/>
            <person name="Uchiyama I."/>
            <person name="Ito T."/>
            <person name="Fujiyama A."/>
            <person name="Inagaki F."/>
            <person name="Takami H."/>
        </authorList>
    </citation>
    <scope>NUCLEOTIDE SEQUENCE</scope>
    <source>
        <strain evidence="2">Expedition CK06-06</strain>
    </source>
</reference>
<feature type="non-terminal residue" evidence="2">
    <location>
        <position position="1"/>
    </location>
</feature>
<sequence>EEFFREELARNVDISFYGWGYDPEWDGSRHVSELIERFGKPDVLINHYHRENYKGFGEVKGILKVWIAGDFYDENWRFSSYLRHAEINNYDISCGYSPYIVGHLKKYNVGKKQYTLTWGVDTYVHRDLKIPRIIDVSAIYSPVSQRGGSHVYPLRPKIHEMLRNMNSINTYTENTFFDDYVLKLNQSKISVNDNSYFKFVNPRATEVMSCGALYLTDENNDFKELGYEDGKHLVFYNGIDDLKEKIF</sequence>
<name>X0XAS9_9ZZZZ</name>
<evidence type="ECO:0000259" key="1">
    <source>
        <dbReference type="Pfam" id="PF13524"/>
    </source>
</evidence>
<proteinExistence type="predicted"/>
<dbReference type="AlphaFoldDB" id="X0XAS9"/>
<evidence type="ECO:0000313" key="2">
    <source>
        <dbReference type="EMBL" id="GAG33778.1"/>
    </source>
</evidence>
<dbReference type="EMBL" id="BARS01045529">
    <property type="protein sequence ID" value="GAG33778.1"/>
    <property type="molecule type" value="Genomic_DNA"/>
</dbReference>
<accession>X0XAS9</accession>
<gene>
    <name evidence="2" type="ORF">S01H1_68652</name>
</gene>